<proteinExistence type="predicted"/>
<dbReference type="Pfam" id="PF12728">
    <property type="entry name" value="HTH_17"/>
    <property type="match status" value="1"/>
</dbReference>
<evidence type="ECO:0000259" key="1">
    <source>
        <dbReference type="Pfam" id="PF12728"/>
    </source>
</evidence>
<dbReference type="Proteomes" id="UP001404104">
    <property type="component" value="Unassembled WGS sequence"/>
</dbReference>
<dbReference type="RefSeq" id="WP_345863963.1">
    <property type="nucleotide sequence ID" value="NZ_JBDIMF010000002.1"/>
</dbReference>
<protein>
    <submittedName>
        <fullName evidence="2">Helix-turn-helix domain-containing protein</fullName>
    </submittedName>
</protein>
<name>A0ABU9XQR4_9SPHN</name>
<dbReference type="EMBL" id="JBDIMF010000002">
    <property type="protein sequence ID" value="MEN2786162.1"/>
    <property type="molecule type" value="Genomic_DNA"/>
</dbReference>
<feature type="domain" description="Helix-turn-helix" evidence="1">
    <location>
        <begin position="5"/>
        <end position="52"/>
    </location>
</feature>
<comment type="caution">
    <text evidence="2">The sequence shown here is derived from an EMBL/GenBank/DDBJ whole genome shotgun (WGS) entry which is preliminary data.</text>
</comment>
<evidence type="ECO:0000313" key="2">
    <source>
        <dbReference type="EMBL" id="MEN2786162.1"/>
    </source>
</evidence>
<gene>
    <name evidence="2" type="ORF">ABC969_06960</name>
</gene>
<keyword evidence="3" id="KW-1185">Reference proteome</keyword>
<organism evidence="2 3">
    <name type="scientific">Sphingomonas qilianensis</name>
    <dbReference type="NCBI Taxonomy" id="1736690"/>
    <lineage>
        <taxon>Bacteria</taxon>
        <taxon>Pseudomonadati</taxon>
        <taxon>Pseudomonadota</taxon>
        <taxon>Alphaproteobacteria</taxon>
        <taxon>Sphingomonadales</taxon>
        <taxon>Sphingomonadaceae</taxon>
        <taxon>Sphingomonas</taxon>
    </lineage>
</organism>
<reference evidence="2 3" key="1">
    <citation type="submission" date="2024-05" db="EMBL/GenBank/DDBJ databases">
        <authorList>
            <person name="Liu Q."/>
            <person name="Xin Y.-H."/>
        </authorList>
    </citation>
    <scope>NUCLEOTIDE SEQUENCE [LARGE SCALE GENOMIC DNA]</scope>
    <source>
        <strain evidence="2 3">CGMCC 1.15349</strain>
    </source>
</reference>
<sequence length="61" mass="6646">MPPIVLTIPEAVTASKMSRTAIYNALKDGTLCARKSGRRTLIPTGELQRYIDALPPYTGKV</sequence>
<dbReference type="InterPro" id="IPR041657">
    <property type="entry name" value="HTH_17"/>
</dbReference>
<accession>A0ABU9XQR4</accession>
<evidence type="ECO:0000313" key="3">
    <source>
        <dbReference type="Proteomes" id="UP001404104"/>
    </source>
</evidence>